<feature type="region of interest" description="Disordered" evidence="1">
    <location>
        <begin position="1"/>
        <end position="62"/>
    </location>
</feature>
<proteinExistence type="predicted"/>
<dbReference type="RefSeq" id="XP_023631824.1">
    <property type="nucleotide sequence ID" value="XM_023776056.1"/>
</dbReference>
<dbReference type="STRING" id="112498.A0A2D3VKM2"/>
<gene>
    <name evidence="2" type="ORF">RCC_10830</name>
</gene>
<keyword evidence="3" id="KW-1185">Reference proteome</keyword>
<dbReference type="AlphaFoldDB" id="A0A2D3VKM2"/>
<accession>A0A2D3VKM2</accession>
<sequence length="460" mass="51437">MPKKRHFSNLKQFQGESSGKPARDGNKDAGPSVNERLNELRKIEGKDAVRKKRELAESTSHQAKPKQLLRFARLAGLEPREPDSPPTLLHLALKTAASHWELFDVEDLPELAAELPLPLRLRLLSYLGYYGPPIDMMVLQALVGGSEPMKSLDLAGLVGHGKLTLNRLVKFTKHQAAEQSPQNSPVVVDSWDQDVTFEAALTMGPSISRFSQLTHISLSHPPTGTSWRDLLSLAKHTPSITHLSLAYWSRPTLTPNLATTTVSSQHSPDVTAGGSHYYSALDQDLTEPASILRQLSASLLYLQWLDLEGCTEWIPALAFHADIIEPEPTSASEDTTSDPWSRRIATPSLFISTWKNVTTLLVGQGWLPTVPGLKALPRQTMTAYKSRCLEDYLKSFDPLELRKAELDEADIFGVEKRQADVWLEIEERAIAAERRINAIRRVQACKPIVFDHGWERKVFW</sequence>
<dbReference type="Proteomes" id="UP000225277">
    <property type="component" value="Unassembled WGS sequence"/>
</dbReference>
<dbReference type="OrthoDB" id="193467at2759"/>
<dbReference type="GeneID" id="35605865"/>
<name>A0A2D3VKM2_9PEZI</name>
<evidence type="ECO:0000256" key="1">
    <source>
        <dbReference type="SAM" id="MobiDB-lite"/>
    </source>
</evidence>
<reference evidence="2 3" key="1">
    <citation type="submission" date="2016-03" db="EMBL/GenBank/DDBJ databases">
        <authorList>
            <person name="Ploux O."/>
        </authorList>
    </citation>
    <scope>NUCLEOTIDE SEQUENCE [LARGE SCALE GENOMIC DNA]</scope>
    <source>
        <strain evidence="2 3">URUG2</strain>
    </source>
</reference>
<dbReference type="EMBL" id="FJUY01000025">
    <property type="protein sequence ID" value="CZT25101.1"/>
    <property type="molecule type" value="Genomic_DNA"/>
</dbReference>
<feature type="compositionally biased region" description="Basic and acidic residues" evidence="1">
    <location>
        <begin position="36"/>
        <end position="48"/>
    </location>
</feature>
<dbReference type="SUPFAM" id="SSF52047">
    <property type="entry name" value="RNI-like"/>
    <property type="match status" value="1"/>
</dbReference>
<organism evidence="2 3">
    <name type="scientific">Ramularia collo-cygni</name>
    <dbReference type="NCBI Taxonomy" id="112498"/>
    <lineage>
        <taxon>Eukaryota</taxon>
        <taxon>Fungi</taxon>
        <taxon>Dikarya</taxon>
        <taxon>Ascomycota</taxon>
        <taxon>Pezizomycotina</taxon>
        <taxon>Dothideomycetes</taxon>
        <taxon>Dothideomycetidae</taxon>
        <taxon>Mycosphaerellales</taxon>
        <taxon>Mycosphaerellaceae</taxon>
        <taxon>Ramularia</taxon>
    </lineage>
</organism>
<evidence type="ECO:0000313" key="2">
    <source>
        <dbReference type="EMBL" id="CZT25101.1"/>
    </source>
</evidence>
<evidence type="ECO:0000313" key="3">
    <source>
        <dbReference type="Proteomes" id="UP000225277"/>
    </source>
</evidence>
<protein>
    <recommendedName>
        <fullName evidence="4">Tafazzin</fullName>
    </recommendedName>
</protein>
<evidence type="ECO:0008006" key="4">
    <source>
        <dbReference type="Google" id="ProtNLM"/>
    </source>
</evidence>